<keyword evidence="2" id="KW-1185">Reference proteome</keyword>
<dbReference type="EMBL" id="AP027080">
    <property type="protein sequence ID" value="BDU71890.1"/>
    <property type="molecule type" value="Genomic_DNA"/>
</dbReference>
<evidence type="ECO:0008006" key="3">
    <source>
        <dbReference type="Google" id="ProtNLM"/>
    </source>
</evidence>
<dbReference type="Gene3D" id="3.30.160.100">
    <property type="entry name" value="Ribosome hibernation promotion factor-like"/>
    <property type="match status" value="1"/>
</dbReference>
<dbReference type="AlphaFoldDB" id="A0AA48GLX1"/>
<reference evidence="2" key="1">
    <citation type="journal article" date="2023" name="Int. J. Syst. Evol. Microbiol.">
        <title>Mesoterricola silvestris gen. nov., sp. nov., Mesoterricola sediminis sp. nov., Geothrix oryzae sp. nov., Geothrix edaphica sp. nov., Geothrix rubra sp. nov., and Geothrix limicola sp. nov., six novel members of Acidobacteriota isolated from soils.</title>
        <authorList>
            <person name="Itoh H."/>
            <person name="Sugisawa Y."/>
            <person name="Mise K."/>
            <person name="Xu Z."/>
            <person name="Kuniyasu M."/>
            <person name="Ushijima N."/>
            <person name="Kawano K."/>
            <person name="Kobayashi E."/>
            <person name="Shiratori Y."/>
            <person name="Masuda Y."/>
            <person name="Senoo K."/>
        </authorList>
    </citation>
    <scope>NUCLEOTIDE SEQUENCE [LARGE SCALE GENOMIC DNA]</scope>
    <source>
        <strain evidence="2">W79</strain>
    </source>
</reference>
<dbReference type="InterPro" id="IPR003489">
    <property type="entry name" value="RHF/RaiA"/>
</dbReference>
<evidence type="ECO:0000313" key="1">
    <source>
        <dbReference type="EMBL" id="BDU71890.1"/>
    </source>
</evidence>
<name>A0AA48GLX1_9BACT</name>
<protein>
    <recommendedName>
        <fullName evidence="3">HPF/RaiA family ribosome-associated protein</fullName>
    </recommendedName>
</protein>
<dbReference type="Proteomes" id="UP001238179">
    <property type="component" value="Chromosome"/>
</dbReference>
<proteinExistence type="predicted"/>
<gene>
    <name evidence="1" type="ORF">METEAL_10640</name>
</gene>
<dbReference type="RefSeq" id="WP_316414792.1">
    <property type="nucleotide sequence ID" value="NZ_AP027080.1"/>
</dbReference>
<sequence>MKILLKSLGFNAGEALHQHAVSRLGSALEHWGDRLEGAVVRIMDANGPRGGVDKVCSIQIALPHRAFVVVTAAASDYYAAVDLAIHRACRATARAIGRLAQTKGRGGSWPLAAFE</sequence>
<accession>A0AA48GLX1</accession>
<dbReference type="KEGG" id="msil:METEAL_10640"/>
<dbReference type="SUPFAM" id="SSF69754">
    <property type="entry name" value="Ribosome binding protein Y (YfiA homologue)"/>
    <property type="match status" value="1"/>
</dbReference>
<evidence type="ECO:0000313" key="2">
    <source>
        <dbReference type="Proteomes" id="UP001238179"/>
    </source>
</evidence>
<dbReference type="InterPro" id="IPR036567">
    <property type="entry name" value="RHF-like"/>
</dbReference>
<organism evidence="1 2">
    <name type="scientific">Mesoterricola silvestris</name>
    <dbReference type="NCBI Taxonomy" id="2927979"/>
    <lineage>
        <taxon>Bacteria</taxon>
        <taxon>Pseudomonadati</taxon>
        <taxon>Acidobacteriota</taxon>
        <taxon>Holophagae</taxon>
        <taxon>Holophagales</taxon>
        <taxon>Holophagaceae</taxon>
        <taxon>Mesoterricola</taxon>
    </lineage>
</organism>
<dbReference type="Pfam" id="PF02482">
    <property type="entry name" value="Ribosomal_S30AE"/>
    <property type="match status" value="1"/>
</dbReference>